<feature type="transmembrane region" description="Helical" evidence="1">
    <location>
        <begin position="359"/>
        <end position="377"/>
    </location>
</feature>
<dbReference type="GO" id="GO:0005261">
    <property type="term" value="F:monoatomic cation channel activity"/>
    <property type="evidence" value="ECO:0007669"/>
    <property type="project" value="TreeGrafter"/>
</dbReference>
<dbReference type="Proteomes" id="UP000281553">
    <property type="component" value="Unassembled WGS sequence"/>
</dbReference>
<accession>A0A3P7L4Y5</accession>
<evidence type="ECO:0000313" key="3">
    <source>
        <dbReference type="Proteomes" id="UP000281553"/>
    </source>
</evidence>
<keyword evidence="1" id="KW-0812">Transmembrane</keyword>
<sequence>MVNVPHDFLLGTNLLWICRSTTRVNFSVTPPVQTTASMDWHNGIKSSLPVFLVTLICPLLLAIKPLQSWEEGPMDDKECSIEKANLWEKMKRLYNSARAKHMLEFASPQEHPLVRHASYICAKLKRWEYALANFLILNGGDWVNTRLVYLAFLIMITDVVLTKDTTHLKGVLEIYVMVHYIVFSCMDLCAFFLHWYSSSWMTAYRSAKTTPFTMFNYFTYVVFFVWLILRVADIDDLDVVQEVFVFFLILCYVRILDYLLVFRPFGPHILIMKPMLQEFSIFLVVIIIVLVPQAIALQRLSYPYVREFTAGELLSILEYPYYNLYGEIEPDGLAGLNENCDPTVDNCPVSNPIANVLQVLYLFFALVLLINLLIAVFR</sequence>
<dbReference type="EMBL" id="UYRU01054023">
    <property type="protein sequence ID" value="VDN12485.1"/>
    <property type="molecule type" value="Genomic_DNA"/>
</dbReference>
<dbReference type="PANTHER" id="PTHR13800">
    <property type="entry name" value="TRANSIENT RECEPTOR POTENTIAL CATION CHANNEL, SUBFAMILY M, MEMBER 6"/>
    <property type="match status" value="1"/>
</dbReference>
<evidence type="ECO:0000313" key="2">
    <source>
        <dbReference type="EMBL" id="VDN12485.1"/>
    </source>
</evidence>
<evidence type="ECO:0000256" key="1">
    <source>
        <dbReference type="SAM" id="Phobius"/>
    </source>
</evidence>
<reference evidence="2 3" key="1">
    <citation type="submission" date="2018-11" db="EMBL/GenBank/DDBJ databases">
        <authorList>
            <consortium name="Pathogen Informatics"/>
        </authorList>
    </citation>
    <scope>NUCLEOTIDE SEQUENCE [LARGE SCALE GENOMIC DNA]</scope>
</reference>
<name>A0A3P7L4Y5_DIBLA</name>
<evidence type="ECO:0008006" key="4">
    <source>
        <dbReference type="Google" id="ProtNLM"/>
    </source>
</evidence>
<organism evidence="2 3">
    <name type="scientific">Dibothriocephalus latus</name>
    <name type="common">Fish tapeworm</name>
    <name type="synonym">Diphyllobothrium latum</name>
    <dbReference type="NCBI Taxonomy" id="60516"/>
    <lineage>
        <taxon>Eukaryota</taxon>
        <taxon>Metazoa</taxon>
        <taxon>Spiralia</taxon>
        <taxon>Lophotrochozoa</taxon>
        <taxon>Platyhelminthes</taxon>
        <taxon>Cestoda</taxon>
        <taxon>Eucestoda</taxon>
        <taxon>Diphyllobothriidea</taxon>
        <taxon>Diphyllobothriidae</taxon>
        <taxon>Dibothriocephalus</taxon>
    </lineage>
</organism>
<dbReference type="GO" id="GO:0005886">
    <property type="term" value="C:plasma membrane"/>
    <property type="evidence" value="ECO:0007669"/>
    <property type="project" value="TreeGrafter"/>
</dbReference>
<keyword evidence="1" id="KW-0472">Membrane</keyword>
<keyword evidence="1" id="KW-1133">Transmembrane helix</keyword>
<keyword evidence="3" id="KW-1185">Reference proteome</keyword>
<feature type="transmembrane region" description="Helical" evidence="1">
    <location>
        <begin position="143"/>
        <end position="162"/>
    </location>
</feature>
<proteinExistence type="predicted"/>
<feature type="transmembrane region" description="Helical" evidence="1">
    <location>
        <begin position="214"/>
        <end position="232"/>
    </location>
</feature>
<dbReference type="InterPro" id="IPR050927">
    <property type="entry name" value="TRPM"/>
</dbReference>
<feature type="transmembrane region" description="Helical" evidence="1">
    <location>
        <begin position="244"/>
        <end position="263"/>
    </location>
</feature>
<feature type="transmembrane region" description="Helical" evidence="1">
    <location>
        <begin position="275"/>
        <end position="295"/>
    </location>
</feature>
<gene>
    <name evidence="2" type="ORF">DILT_LOCUS8316</name>
</gene>
<protein>
    <recommendedName>
        <fullName evidence="4">Ion transport domain-containing protein</fullName>
    </recommendedName>
</protein>
<dbReference type="PANTHER" id="PTHR13800:SF41">
    <property type="entry name" value="PROTEIN CED-11"/>
    <property type="match status" value="1"/>
</dbReference>
<dbReference type="AlphaFoldDB" id="A0A3P7L4Y5"/>
<dbReference type="GO" id="GO:0030001">
    <property type="term" value="P:metal ion transport"/>
    <property type="evidence" value="ECO:0007669"/>
    <property type="project" value="TreeGrafter"/>
</dbReference>
<dbReference type="OrthoDB" id="310870at2759"/>
<feature type="transmembrane region" description="Helical" evidence="1">
    <location>
        <begin position="174"/>
        <end position="193"/>
    </location>
</feature>